<comment type="similarity">
    <text evidence="2 6">Belongs to the class-I pyridoxal-phosphate-dependent aminotransferase family.</text>
</comment>
<keyword evidence="3 6" id="KW-0032">Aminotransferase</keyword>
<dbReference type="Pfam" id="PF00155">
    <property type="entry name" value="Aminotran_1_2"/>
    <property type="match status" value="1"/>
</dbReference>
<evidence type="ECO:0000256" key="3">
    <source>
        <dbReference type="ARBA" id="ARBA00022576"/>
    </source>
</evidence>
<dbReference type="Gene3D" id="3.40.640.10">
    <property type="entry name" value="Type I PLP-dependent aspartate aminotransferase-like (Major domain)"/>
    <property type="match status" value="1"/>
</dbReference>
<keyword evidence="4 6" id="KW-0808">Transferase</keyword>
<comment type="cofactor">
    <cofactor evidence="1 6">
        <name>pyridoxal 5'-phosphate</name>
        <dbReference type="ChEBI" id="CHEBI:597326"/>
    </cofactor>
</comment>
<dbReference type="AlphaFoldDB" id="A0A6H2HBR2"/>
<dbReference type="InterPro" id="IPR015424">
    <property type="entry name" value="PyrdxlP-dep_Trfase"/>
</dbReference>
<gene>
    <name evidence="8" type="primary">aspC</name>
    <name evidence="8" type="ORF">HC248_02346</name>
</gene>
<dbReference type="KEGG" id="pvac:HC248_02346"/>
<feature type="domain" description="Aminotransferase class I/classII large" evidence="7">
    <location>
        <begin position="33"/>
        <end position="391"/>
    </location>
</feature>
<dbReference type="InterPro" id="IPR050596">
    <property type="entry name" value="AspAT/PAT-like"/>
</dbReference>
<keyword evidence="9" id="KW-1185">Reference proteome</keyword>
<evidence type="ECO:0000256" key="2">
    <source>
        <dbReference type="ARBA" id="ARBA00007441"/>
    </source>
</evidence>
<dbReference type="GO" id="GO:0008483">
    <property type="term" value="F:transaminase activity"/>
    <property type="evidence" value="ECO:0007669"/>
    <property type="project" value="UniProtKB-KW"/>
</dbReference>
<evidence type="ECO:0000256" key="1">
    <source>
        <dbReference type="ARBA" id="ARBA00001933"/>
    </source>
</evidence>
<dbReference type="CDD" id="cd00609">
    <property type="entry name" value="AAT_like"/>
    <property type="match status" value="1"/>
</dbReference>
<dbReference type="NCBIfam" id="NF004770">
    <property type="entry name" value="PRK06108.1"/>
    <property type="match status" value="1"/>
</dbReference>
<dbReference type="PANTHER" id="PTHR46383">
    <property type="entry name" value="ASPARTATE AMINOTRANSFERASE"/>
    <property type="match status" value="1"/>
</dbReference>
<keyword evidence="5" id="KW-0663">Pyridoxal phosphate</keyword>
<accession>A0A6H2HBR2</accession>
<evidence type="ECO:0000256" key="6">
    <source>
        <dbReference type="RuleBase" id="RU000481"/>
    </source>
</evidence>
<evidence type="ECO:0000259" key="7">
    <source>
        <dbReference type="Pfam" id="PF00155"/>
    </source>
</evidence>
<organism evidence="8 9">
    <name type="scientific">Polaromonas vacuolata</name>
    <dbReference type="NCBI Taxonomy" id="37448"/>
    <lineage>
        <taxon>Bacteria</taxon>
        <taxon>Pseudomonadati</taxon>
        <taxon>Pseudomonadota</taxon>
        <taxon>Betaproteobacteria</taxon>
        <taxon>Burkholderiales</taxon>
        <taxon>Comamonadaceae</taxon>
        <taxon>Polaromonas</taxon>
    </lineage>
</organism>
<dbReference type="InterPro" id="IPR015422">
    <property type="entry name" value="PyrdxlP-dep_Trfase_small"/>
</dbReference>
<dbReference type="Gene3D" id="3.90.1150.10">
    <property type="entry name" value="Aspartate Aminotransferase, domain 1"/>
    <property type="match status" value="1"/>
</dbReference>
<sequence>MRQAVLNLEESMIRQVANAGMGRDDVLKFWFGESDEVTPQFIRDAAIASLQQGETFYAHNLGMPELRQAIADYSTGLRAASAATISMDRIAVTSGGVNALMLAVQALIDAGDEVVAVTPVWPNLIAQPAIMGGHVTCVSLRPVGGLWQLDMDELLASITDATKLLILNAPNNPTGWTLTRAEQATILAHCRRTGTWILADEVYERLYFEKTAACAAQCAPSFLDIAAPEDRLVVVHSFSKSFLMTGWRLGWLVMPPSMTPEIGKLVEFNTSCAPVFVQRAAVEAITRTADITPRVVAHLQACRDTLVPLLQAVPGVEVAAANGGMYAFFRLQDQALYGDSLATAKRLVVEAGLGLAPGNAFMVNPRPEAQGWLRWCFASQDLSRLGQGVARLEQWLGLYSKAVR</sequence>
<dbReference type="InterPro" id="IPR015421">
    <property type="entry name" value="PyrdxlP-dep_Trfase_major"/>
</dbReference>
<dbReference type="InterPro" id="IPR004838">
    <property type="entry name" value="NHTrfase_class1_PyrdxlP-BS"/>
</dbReference>
<dbReference type="EMBL" id="CP051461">
    <property type="protein sequence ID" value="QJC57034.1"/>
    <property type="molecule type" value="Genomic_DNA"/>
</dbReference>
<dbReference type="InterPro" id="IPR004839">
    <property type="entry name" value="Aminotransferase_I/II_large"/>
</dbReference>
<dbReference type="SUPFAM" id="SSF53383">
    <property type="entry name" value="PLP-dependent transferases"/>
    <property type="match status" value="1"/>
</dbReference>
<dbReference type="GO" id="GO:0006520">
    <property type="term" value="P:amino acid metabolic process"/>
    <property type="evidence" value="ECO:0007669"/>
    <property type="project" value="InterPro"/>
</dbReference>
<evidence type="ECO:0000313" key="8">
    <source>
        <dbReference type="EMBL" id="QJC57034.1"/>
    </source>
</evidence>
<evidence type="ECO:0000313" key="9">
    <source>
        <dbReference type="Proteomes" id="UP000502041"/>
    </source>
</evidence>
<protein>
    <recommendedName>
        <fullName evidence="6">Aminotransferase</fullName>
        <ecNumber evidence="6">2.6.1.-</ecNumber>
    </recommendedName>
</protein>
<dbReference type="PROSITE" id="PS00105">
    <property type="entry name" value="AA_TRANSFER_CLASS_1"/>
    <property type="match status" value="1"/>
</dbReference>
<dbReference type="GO" id="GO:0030170">
    <property type="term" value="F:pyridoxal phosphate binding"/>
    <property type="evidence" value="ECO:0007669"/>
    <property type="project" value="InterPro"/>
</dbReference>
<dbReference type="EC" id="2.6.1.-" evidence="6"/>
<proteinExistence type="inferred from homology"/>
<evidence type="ECO:0000256" key="4">
    <source>
        <dbReference type="ARBA" id="ARBA00022679"/>
    </source>
</evidence>
<dbReference type="RefSeq" id="WP_168922603.1">
    <property type="nucleotide sequence ID" value="NZ_CP051461.1"/>
</dbReference>
<reference evidence="8 9" key="1">
    <citation type="submission" date="2020-04" db="EMBL/GenBank/DDBJ databases">
        <title>Complete genome of a Psychrophilic, Marine, Gas Vacuolate Bacterium Polaromonas vacuolata KCTC 22033T.</title>
        <authorList>
            <person name="Hwang K."/>
            <person name="Kim K.M."/>
        </authorList>
    </citation>
    <scope>NUCLEOTIDE SEQUENCE [LARGE SCALE GENOMIC DNA]</scope>
    <source>
        <strain evidence="8 9">KCTC 22033</strain>
    </source>
</reference>
<name>A0A6H2HBR2_9BURK</name>
<evidence type="ECO:0000256" key="5">
    <source>
        <dbReference type="ARBA" id="ARBA00022898"/>
    </source>
</evidence>
<dbReference type="Proteomes" id="UP000502041">
    <property type="component" value="Chromosome"/>
</dbReference>